<dbReference type="GO" id="GO:0050660">
    <property type="term" value="F:flavin adenine dinucleotide binding"/>
    <property type="evidence" value="ECO:0007669"/>
    <property type="project" value="InterPro"/>
</dbReference>
<evidence type="ECO:0000256" key="2">
    <source>
        <dbReference type="ARBA" id="ARBA00022679"/>
    </source>
</evidence>
<dbReference type="GO" id="GO:0005524">
    <property type="term" value="F:ATP binding"/>
    <property type="evidence" value="ECO:0007669"/>
    <property type="project" value="UniProtKB-KW"/>
</dbReference>
<dbReference type="Pfam" id="PF00069">
    <property type="entry name" value="Pkinase"/>
    <property type="match status" value="1"/>
</dbReference>
<dbReference type="Pfam" id="PF01565">
    <property type="entry name" value="FAD_binding_4"/>
    <property type="match status" value="1"/>
</dbReference>
<dbReference type="Gene3D" id="3.30.465.10">
    <property type="match status" value="1"/>
</dbReference>
<name>A0A0G2HWF4_9EURO</name>
<dbReference type="InterPro" id="IPR000719">
    <property type="entry name" value="Prot_kinase_dom"/>
</dbReference>
<evidence type="ECO:0000256" key="5">
    <source>
        <dbReference type="ARBA" id="ARBA00022840"/>
    </source>
</evidence>
<dbReference type="EC" id="2.7.11.1" evidence="1"/>
<dbReference type="InterPro" id="IPR050660">
    <property type="entry name" value="NEK_Ser/Thr_kinase"/>
</dbReference>
<dbReference type="OrthoDB" id="310217at2759"/>
<keyword evidence="2" id="KW-0808">Transferase</keyword>
<evidence type="ECO:0000313" key="8">
    <source>
        <dbReference type="EMBL" id="KKZ62110.1"/>
    </source>
</evidence>
<dbReference type="PROSITE" id="PS50011">
    <property type="entry name" value="PROTEIN_KINASE_DOM"/>
    <property type="match status" value="1"/>
</dbReference>
<evidence type="ECO:0000256" key="6">
    <source>
        <dbReference type="SAM" id="MobiDB-lite"/>
    </source>
</evidence>
<dbReference type="PANTHER" id="PTHR43671">
    <property type="entry name" value="SERINE/THREONINE-PROTEIN KINASE NEK"/>
    <property type="match status" value="1"/>
</dbReference>
<reference evidence="9" key="1">
    <citation type="journal article" date="2015" name="PLoS Genet.">
        <title>The dynamic genome and transcriptome of the human fungal pathogen Blastomyces and close relative Emmonsia.</title>
        <authorList>
            <person name="Munoz J.F."/>
            <person name="Gauthier G.M."/>
            <person name="Desjardins C.A."/>
            <person name="Gallo J.E."/>
            <person name="Holder J."/>
            <person name="Sullivan T.D."/>
            <person name="Marty A.J."/>
            <person name="Carmen J.C."/>
            <person name="Chen Z."/>
            <person name="Ding L."/>
            <person name="Gujja S."/>
            <person name="Magrini V."/>
            <person name="Misas E."/>
            <person name="Mitreva M."/>
            <person name="Priest M."/>
            <person name="Saif S."/>
            <person name="Whiston E.A."/>
            <person name="Young S."/>
            <person name="Zeng Q."/>
            <person name="Goldman W.E."/>
            <person name="Mardis E.R."/>
            <person name="Taylor J.W."/>
            <person name="McEwen J.G."/>
            <person name="Clay O.K."/>
            <person name="Klein B.S."/>
            <person name="Cuomo C.A."/>
        </authorList>
    </citation>
    <scope>NUCLEOTIDE SEQUENCE [LARGE SCALE GENOMIC DNA]</scope>
    <source>
        <strain evidence="9">UAMH 3008</strain>
    </source>
</reference>
<dbReference type="CDD" id="cd00180">
    <property type="entry name" value="PKc"/>
    <property type="match status" value="1"/>
</dbReference>
<dbReference type="SUPFAM" id="SSF56112">
    <property type="entry name" value="Protein kinase-like (PK-like)"/>
    <property type="match status" value="1"/>
</dbReference>
<keyword evidence="5" id="KW-0067">ATP-binding</keyword>
<keyword evidence="3" id="KW-0547">Nucleotide-binding</keyword>
<dbReference type="InterPro" id="IPR008271">
    <property type="entry name" value="Ser/Thr_kinase_AS"/>
</dbReference>
<evidence type="ECO:0000256" key="4">
    <source>
        <dbReference type="ARBA" id="ARBA00022777"/>
    </source>
</evidence>
<proteinExistence type="predicted"/>
<evidence type="ECO:0000259" key="7">
    <source>
        <dbReference type="PROSITE" id="PS50011"/>
    </source>
</evidence>
<dbReference type="PROSITE" id="PS00108">
    <property type="entry name" value="PROTEIN_KINASE_ST"/>
    <property type="match status" value="1"/>
</dbReference>
<dbReference type="PANTHER" id="PTHR43671:SF13">
    <property type="entry name" value="SERINE_THREONINE-PROTEIN KINASE NEK2"/>
    <property type="match status" value="1"/>
</dbReference>
<sequence>MVTANSGREPFLNSSRDGRGSVQGSLEEEFNLRFPPEHFQFTHPIARRCVPHQQDQRDQNEHQHHRIPPGFLHQFQKVYKPGNEWVGIPGPDAVRYYEEELTRNDLSLDCEWEYAEEFGKQLRKFVEMTEVEEYTSEYEEDEFGCDLRWRDQGPASEENQWIYLGELGQGGFGYVQCWEWYPFGKNDPIMFAVKDTQNDQYWNDYCSEGNLTRRVNDTGCPNVVKVYDWIDLDPQPAGLTTHLRSFRILYGYYEGGSLAKLYTHYMRYKLLFPEAFLWHVFHEIATALLYCAHGHAGPQRKPDWEEIIHKDVKPGNIFLGAAPPPDSEELYPTCYLGDFGLAYTIPNDDVRSYKKTYPMEGTVEYLPPEAVDCCSSGIIGPKLDIYSLTLSIREAIENALNIYTADEMNTLCKLPGGENYLPYSLDFINLCRSAGSSRICKRPDIYSLWKTTGEQARKWKGKVIANRRHAAAKRTKCYDGMVLVDEEVRLRFKRDRAFRREFLREASWKHENRGVVKFAKEVVRRMKEEQNSDDEGTKAAISPAPNRRHRRCAFGDECWPKDAEWKAFNESISGRLIRTFPSANVYHGKQYDAALCQTAKDHWTNGLRRTNQTGGYTSMLWEMGFNGECSIDTEQKALCGAGLGKDLQASIKFTDKKDLYLVVKNTGHDHLGRSSGKGALSIWTHYMKGRQWHKKFLFSGTDAYAAAAEKGVIIVIGDSKTVGAAGGYFLGGGHSPFAHFYGLGADNVLEVTLVDAKGEYVTIN</sequence>
<dbReference type="EMBL" id="LCZI01001184">
    <property type="protein sequence ID" value="KKZ62110.1"/>
    <property type="molecule type" value="Genomic_DNA"/>
</dbReference>
<dbReference type="InterPro" id="IPR036318">
    <property type="entry name" value="FAD-bd_PCMH-like_sf"/>
</dbReference>
<comment type="caution">
    <text evidence="8">The sequence shown here is derived from an EMBL/GenBank/DDBJ whole genome shotgun (WGS) entry which is preliminary data.</text>
</comment>
<dbReference type="InterPro" id="IPR006094">
    <property type="entry name" value="Oxid_FAD_bind_N"/>
</dbReference>
<evidence type="ECO:0000256" key="3">
    <source>
        <dbReference type="ARBA" id="ARBA00022741"/>
    </source>
</evidence>
<dbReference type="AlphaFoldDB" id="A0A0G2HWF4"/>
<evidence type="ECO:0000313" key="9">
    <source>
        <dbReference type="Proteomes" id="UP000034164"/>
    </source>
</evidence>
<organism evidence="8 9">
    <name type="scientific">[Emmonsia] crescens</name>
    <dbReference type="NCBI Taxonomy" id="73230"/>
    <lineage>
        <taxon>Eukaryota</taxon>
        <taxon>Fungi</taxon>
        <taxon>Dikarya</taxon>
        <taxon>Ascomycota</taxon>
        <taxon>Pezizomycotina</taxon>
        <taxon>Eurotiomycetes</taxon>
        <taxon>Eurotiomycetidae</taxon>
        <taxon>Onygenales</taxon>
        <taxon>Ajellomycetaceae</taxon>
        <taxon>Emergomyces</taxon>
    </lineage>
</organism>
<dbReference type="Proteomes" id="UP000034164">
    <property type="component" value="Unassembled WGS sequence"/>
</dbReference>
<dbReference type="SUPFAM" id="SSF56176">
    <property type="entry name" value="FAD-binding/transporter-associated domain-like"/>
    <property type="match status" value="1"/>
</dbReference>
<dbReference type="VEuPathDB" id="FungiDB:EMCG_03404"/>
<dbReference type="Gene3D" id="1.10.510.10">
    <property type="entry name" value="Transferase(Phosphotransferase) domain 1"/>
    <property type="match status" value="1"/>
</dbReference>
<feature type="region of interest" description="Disordered" evidence="6">
    <location>
        <begin position="1"/>
        <end position="24"/>
    </location>
</feature>
<dbReference type="GO" id="GO:0004674">
    <property type="term" value="F:protein serine/threonine kinase activity"/>
    <property type="evidence" value="ECO:0007669"/>
    <property type="project" value="UniProtKB-EC"/>
</dbReference>
<keyword evidence="4" id="KW-0418">Kinase</keyword>
<protein>
    <recommendedName>
        <fullName evidence="1">non-specific serine/threonine protein kinase</fullName>
        <ecNumber evidence="1">2.7.11.1</ecNumber>
    </recommendedName>
</protein>
<accession>A0A0G2HWF4</accession>
<dbReference type="SMART" id="SM00220">
    <property type="entry name" value="S_TKc"/>
    <property type="match status" value="1"/>
</dbReference>
<evidence type="ECO:0000256" key="1">
    <source>
        <dbReference type="ARBA" id="ARBA00012513"/>
    </source>
</evidence>
<feature type="domain" description="Protein kinase" evidence="7">
    <location>
        <begin position="161"/>
        <end position="503"/>
    </location>
</feature>
<dbReference type="InterPro" id="IPR016169">
    <property type="entry name" value="FAD-bd_PCMH_sub2"/>
</dbReference>
<dbReference type="InterPro" id="IPR011009">
    <property type="entry name" value="Kinase-like_dom_sf"/>
</dbReference>
<gene>
    <name evidence="8" type="ORF">EMCG_03404</name>
</gene>